<reference evidence="4 5" key="1">
    <citation type="journal article" date="2015" name="Int. J. Syst. Evol. Microbiol.">
        <title>Roseomonas oryzae sp. nov., isolated from paddy rhizosphere soil.</title>
        <authorList>
            <person name="Ramaprasad E.V."/>
            <person name="Sasikala Ch."/>
            <person name="Ramana Ch.V."/>
        </authorList>
    </citation>
    <scope>NUCLEOTIDE SEQUENCE [LARGE SCALE GENOMIC DNA]</scope>
    <source>
        <strain evidence="4 5">KCTC 42542</strain>
    </source>
</reference>
<sequence length="295" mass="31326">MAPGGTASWPQCHGRLPATGMGVKPMMFRRPLLALGAATALSSALPALAQEEPRRAERWADLRGLIFGDRLVEEVAEATLAITAPPRALDAGAVPVSIAAGPDLAPSVRRLSLVIDENPSPLAAVFLAGPGGLRQVGTRVRIDAYTFLHAVAETADGRLLMTRRFIKASGGCSAPMGSDLRAARERMGRARLSLPEGPPVAGRPVPVEVALSHPNTSGLQIDQLTRLSIPAEFVRQLRVTYAGVPVLEVESDISIAENPTFGFLLSGEPGGELVLEAEDNRDRRFTQRWTLQPAG</sequence>
<feature type="domain" description="Sulphur oxidation protein SoxZ" evidence="2">
    <location>
        <begin position="201"/>
        <end position="289"/>
    </location>
</feature>
<dbReference type="SUPFAM" id="SSF81296">
    <property type="entry name" value="E set domains"/>
    <property type="match status" value="1"/>
</dbReference>
<dbReference type="InterPro" id="IPR038162">
    <property type="entry name" value="SoxY_sf"/>
</dbReference>
<dbReference type="InterPro" id="IPR014756">
    <property type="entry name" value="Ig_E-set"/>
</dbReference>
<evidence type="ECO:0000313" key="5">
    <source>
        <dbReference type="Proteomes" id="UP000322110"/>
    </source>
</evidence>
<keyword evidence="5" id="KW-1185">Reference proteome</keyword>
<evidence type="ECO:0000259" key="3">
    <source>
        <dbReference type="Pfam" id="PF13501"/>
    </source>
</evidence>
<keyword evidence="1" id="KW-0732">Signal</keyword>
<dbReference type="Pfam" id="PF13501">
    <property type="entry name" value="SoxY"/>
    <property type="match status" value="1"/>
</dbReference>
<organism evidence="4 5">
    <name type="scientific">Teichococcus oryzae</name>
    <dbReference type="NCBI Taxonomy" id="1608942"/>
    <lineage>
        <taxon>Bacteria</taxon>
        <taxon>Pseudomonadati</taxon>
        <taxon>Pseudomonadota</taxon>
        <taxon>Alphaproteobacteria</taxon>
        <taxon>Acetobacterales</taxon>
        <taxon>Roseomonadaceae</taxon>
        <taxon>Roseomonas</taxon>
    </lineage>
</organism>
<dbReference type="EMBL" id="VUKA01000003">
    <property type="protein sequence ID" value="KAA2213498.1"/>
    <property type="molecule type" value="Genomic_DNA"/>
</dbReference>
<evidence type="ECO:0000256" key="1">
    <source>
        <dbReference type="SAM" id="SignalP"/>
    </source>
</evidence>
<accession>A0A5B2THT1</accession>
<dbReference type="Proteomes" id="UP000322110">
    <property type="component" value="Unassembled WGS sequence"/>
</dbReference>
<dbReference type="Pfam" id="PF08770">
    <property type="entry name" value="SoxZ"/>
    <property type="match status" value="1"/>
</dbReference>
<dbReference type="InterPro" id="IPR013783">
    <property type="entry name" value="Ig-like_fold"/>
</dbReference>
<dbReference type="Gene3D" id="2.60.40.10">
    <property type="entry name" value="Immunoglobulins"/>
    <property type="match status" value="1"/>
</dbReference>
<name>A0A5B2THT1_9PROT</name>
<dbReference type="NCBIfam" id="TIGR04557">
    <property type="entry name" value="fuse_rel_SoxYZ"/>
    <property type="match status" value="1"/>
</dbReference>
<dbReference type="AlphaFoldDB" id="A0A5B2THT1"/>
<dbReference type="InterPro" id="IPR032711">
    <property type="entry name" value="SoxY"/>
</dbReference>
<evidence type="ECO:0000313" key="4">
    <source>
        <dbReference type="EMBL" id="KAA2213498.1"/>
    </source>
</evidence>
<proteinExistence type="predicted"/>
<dbReference type="InterPro" id="IPR014880">
    <property type="entry name" value="SoxZ_dom"/>
</dbReference>
<feature type="chain" id="PRO_5022820038" evidence="1">
    <location>
        <begin position="50"/>
        <end position="295"/>
    </location>
</feature>
<feature type="signal peptide" evidence="1">
    <location>
        <begin position="1"/>
        <end position="49"/>
    </location>
</feature>
<evidence type="ECO:0000259" key="2">
    <source>
        <dbReference type="Pfam" id="PF08770"/>
    </source>
</evidence>
<comment type="caution">
    <text evidence="4">The sequence shown here is derived from an EMBL/GenBank/DDBJ whole genome shotgun (WGS) entry which is preliminary data.</text>
</comment>
<feature type="domain" description="Ig-like SoxY" evidence="3">
    <location>
        <begin position="75"/>
        <end position="172"/>
    </location>
</feature>
<gene>
    <name evidence="4" type="ORF">F0Q34_09695</name>
</gene>
<dbReference type="InterPro" id="IPR030831">
    <property type="entry name" value="Fuse-rel_SoxYZ"/>
</dbReference>
<dbReference type="Gene3D" id="2.60.40.2470">
    <property type="entry name" value="SoxY domain"/>
    <property type="match status" value="1"/>
</dbReference>
<protein>
    <submittedName>
        <fullName evidence="4">Quinoprotein dehydrogenase-associated SoxYZ-like carrier</fullName>
    </submittedName>
</protein>